<keyword evidence="6 17" id="KW-0813">Transport</keyword>
<feature type="transmembrane region" description="Helical" evidence="17">
    <location>
        <begin position="139"/>
        <end position="160"/>
    </location>
</feature>
<geneLocation type="mitochondrion" evidence="20"/>
<keyword evidence="9" id="KW-1278">Translocase</keyword>
<dbReference type="GO" id="GO:0003954">
    <property type="term" value="F:NADH dehydrogenase activity"/>
    <property type="evidence" value="ECO:0007669"/>
    <property type="project" value="TreeGrafter"/>
</dbReference>
<dbReference type="PRINTS" id="PR01437">
    <property type="entry name" value="NUOXDRDTASE4"/>
</dbReference>
<dbReference type="InterPro" id="IPR000260">
    <property type="entry name" value="NADH4_N"/>
</dbReference>
<evidence type="ECO:0000256" key="15">
    <source>
        <dbReference type="ARBA" id="ARBA00023136"/>
    </source>
</evidence>
<feature type="transmembrane region" description="Helical" evidence="17">
    <location>
        <begin position="50"/>
        <end position="72"/>
    </location>
</feature>
<dbReference type="GO" id="GO:0042773">
    <property type="term" value="P:ATP synthesis coupled electron transport"/>
    <property type="evidence" value="ECO:0007669"/>
    <property type="project" value="InterPro"/>
</dbReference>
<evidence type="ECO:0000256" key="5">
    <source>
        <dbReference type="ARBA" id="ARBA00021006"/>
    </source>
</evidence>
<sequence>MAKSILYLIVLIKLSFKSNSYWIIQLPIYLLVGMFVLMSINLLYWSSLFYIFSCDIMSYMLISLSIWISGLMFMSGMMAHRNNFFMGGFMLNILMLLLFLICTSKLMNLLMFYLFFEGSLVPILILILGWGYQPERIQAGLYLMFYTLLVSLPLLMSIFYVYNNINSMDFFFFFNFNNLILYFCLIFAFLIKMPMFMVHLWLPKAHVEGSIASSMILAGVMLKLGGYGLLRVLKLVELISLKFNIIWFVISLMGGVLISLMCLHLMDLKLLIAYSSVVHMSLVIGGIMTLNYWGFMGGLVLMIGHGLCSSGLFVLIGFMYDRLGSRSMMVNKGLINLMPNLTFWWFLFLSSNMAAPPSLNLLGEISLFISIISWSKVNILVMFLLSFFSACYSIYVFIFSQHGMVLKSIYFLKLINLREYLVLFMHWVPLNILILKVDLFLNWF</sequence>
<feature type="transmembrane region" description="Helical" evidence="17">
    <location>
        <begin position="270"/>
        <end position="293"/>
    </location>
</feature>
<evidence type="ECO:0000256" key="3">
    <source>
        <dbReference type="ARBA" id="ARBA00009025"/>
    </source>
</evidence>
<feature type="transmembrane region" description="Helical" evidence="17">
    <location>
        <begin position="245"/>
        <end position="263"/>
    </location>
</feature>
<accession>A0A4Y1JWG8</accession>
<evidence type="ECO:0000256" key="10">
    <source>
        <dbReference type="ARBA" id="ARBA00022982"/>
    </source>
</evidence>
<dbReference type="InterPro" id="IPR001750">
    <property type="entry name" value="ND/Mrp_TM"/>
</dbReference>
<keyword evidence="13 17" id="KW-0830">Ubiquinone</keyword>
<dbReference type="GO" id="GO:0015990">
    <property type="term" value="P:electron transport coupled proton transport"/>
    <property type="evidence" value="ECO:0007669"/>
    <property type="project" value="TreeGrafter"/>
</dbReference>
<evidence type="ECO:0000256" key="17">
    <source>
        <dbReference type="RuleBase" id="RU003297"/>
    </source>
</evidence>
<feature type="transmembrane region" description="Helical" evidence="17">
    <location>
        <begin position="214"/>
        <end position="233"/>
    </location>
</feature>
<evidence type="ECO:0000256" key="4">
    <source>
        <dbReference type="ARBA" id="ARBA00012944"/>
    </source>
</evidence>
<feature type="transmembrane region" description="Helical" evidence="17">
    <location>
        <begin position="379"/>
        <end position="399"/>
    </location>
</feature>
<dbReference type="PANTHER" id="PTHR43507">
    <property type="entry name" value="NADH-UBIQUINONE OXIDOREDUCTASE CHAIN 4"/>
    <property type="match status" value="1"/>
</dbReference>
<feature type="domain" description="NADH:ubiquinone oxidoreductase chain 4 N-terminal" evidence="19">
    <location>
        <begin position="1"/>
        <end position="103"/>
    </location>
</feature>
<proteinExistence type="inferred from homology"/>
<feature type="domain" description="NADH:quinone oxidoreductase/Mrp antiporter transmembrane" evidence="18">
    <location>
        <begin position="107"/>
        <end position="388"/>
    </location>
</feature>
<name>A0A4Y1JWG8_9NEOP</name>
<feature type="transmembrane region" description="Helical" evidence="17">
    <location>
        <begin position="84"/>
        <end position="106"/>
    </location>
</feature>
<evidence type="ECO:0000256" key="7">
    <source>
        <dbReference type="ARBA" id="ARBA00022660"/>
    </source>
</evidence>
<feature type="transmembrane region" description="Helical" evidence="17">
    <location>
        <begin position="299"/>
        <end position="320"/>
    </location>
</feature>
<evidence type="ECO:0000256" key="2">
    <source>
        <dbReference type="ARBA" id="ARBA00004225"/>
    </source>
</evidence>
<keyword evidence="10 17" id="KW-0249">Electron transport</keyword>
<dbReference type="Pfam" id="PF01059">
    <property type="entry name" value="Oxidored_q5_N"/>
    <property type="match status" value="1"/>
</dbReference>
<dbReference type="Pfam" id="PF00361">
    <property type="entry name" value="Proton_antipo_M"/>
    <property type="match status" value="1"/>
</dbReference>
<feature type="transmembrane region" description="Helical" evidence="17">
    <location>
        <begin position="112"/>
        <end position="132"/>
    </location>
</feature>
<gene>
    <name evidence="20" type="primary">ND4</name>
</gene>
<comment type="function">
    <text evidence="1">Core subunit of the mitochondrial membrane respiratory chain NADH dehydrogenase (Complex I) that is believed to belong to the minimal assembly required for catalysis. Complex I functions in the transfer of electrons from NADH to the respiratory chain. The immediate electron acceptor for the enzyme is believed to be ubiquinone.</text>
</comment>
<evidence type="ECO:0000256" key="8">
    <source>
        <dbReference type="ARBA" id="ARBA00022692"/>
    </source>
</evidence>
<evidence type="ECO:0000313" key="20">
    <source>
        <dbReference type="EMBL" id="APQ47872.1"/>
    </source>
</evidence>
<dbReference type="PANTHER" id="PTHR43507:SF20">
    <property type="entry name" value="NADH-UBIQUINONE OXIDOREDUCTASE CHAIN 4"/>
    <property type="match status" value="1"/>
</dbReference>
<feature type="transmembrane region" description="Helical" evidence="17">
    <location>
        <begin position="420"/>
        <end position="441"/>
    </location>
</feature>
<dbReference type="GO" id="GO:0048039">
    <property type="term" value="F:ubiquinone binding"/>
    <property type="evidence" value="ECO:0007669"/>
    <property type="project" value="TreeGrafter"/>
</dbReference>
<feature type="transmembrane region" description="Helical" evidence="17">
    <location>
        <begin position="341"/>
        <end position="359"/>
    </location>
</feature>
<keyword evidence="11 17" id="KW-1133">Transmembrane helix</keyword>
<comment type="catalytic activity">
    <reaction evidence="16 17">
        <text>a ubiquinone + NADH + 5 H(+)(in) = a ubiquinol + NAD(+) + 4 H(+)(out)</text>
        <dbReference type="Rhea" id="RHEA:29091"/>
        <dbReference type="Rhea" id="RHEA-COMP:9565"/>
        <dbReference type="Rhea" id="RHEA-COMP:9566"/>
        <dbReference type="ChEBI" id="CHEBI:15378"/>
        <dbReference type="ChEBI" id="CHEBI:16389"/>
        <dbReference type="ChEBI" id="CHEBI:17976"/>
        <dbReference type="ChEBI" id="CHEBI:57540"/>
        <dbReference type="ChEBI" id="CHEBI:57945"/>
        <dbReference type="EC" id="7.1.1.2"/>
    </reaction>
</comment>
<comment type="function">
    <text evidence="17">Core subunit of the mitochondrial membrane respiratory chain NADH dehydrogenase (Complex I) which catalyzes electron transfer from NADH through the respiratory chain, using ubiquinone as an electron acceptor. Essential for the catalytic activity and assembly of complex I.</text>
</comment>
<dbReference type="AlphaFoldDB" id="A0A4Y1JWG8"/>
<protein>
    <recommendedName>
        <fullName evidence="5 17">NADH-ubiquinone oxidoreductase chain 4</fullName>
        <ecNumber evidence="4 17">7.1.1.2</ecNumber>
    </recommendedName>
</protein>
<keyword evidence="15 17" id="KW-0472">Membrane</keyword>
<evidence type="ECO:0000256" key="11">
    <source>
        <dbReference type="ARBA" id="ARBA00022989"/>
    </source>
</evidence>
<keyword evidence="8 17" id="KW-0812">Transmembrane</keyword>
<evidence type="ECO:0000256" key="6">
    <source>
        <dbReference type="ARBA" id="ARBA00022448"/>
    </source>
</evidence>
<dbReference type="EC" id="7.1.1.2" evidence="4 17"/>
<evidence type="ECO:0000259" key="18">
    <source>
        <dbReference type="Pfam" id="PF00361"/>
    </source>
</evidence>
<dbReference type="GO" id="GO:0031966">
    <property type="term" value="C:mitochondrial membrane"/>
    <property type="evidence" value="ECO:0007669"/>
    <property type="project" value="UniProtKB-SubCell"/>
</dbReference>
<organism evidence="20">
    <name type="scientific">Cheumatopsyche brevilineata</name>
    <dbReference type="NCBI Taxonomy" id="1437087"/>
    <lineage>
        <taxon>Eukaryota</taxon>
        <taxon>Metazoa</taxon>
        <taxon>Ecdysozoa</taxon>
        <taxon>Arthropoda</taxon>
        <taxon>Hexapoda</taxon>
        <taxon>Insecta</taxon>
        <taxon>Pterygota</taxon>
        <taxon>Neoptera</taxon>
        <taxon>Endopterygota</taxon>
        <taxon>Trichoptera</taxon>
        <taxon>Annulipalpia</taxon>
        <taxon>Hydropsychoidea</taxon>
        <taxon>Hydropsychidae</taxon>
        <taxon>Hydropsychinae</taxon>
        <taxon>Cheumatopsyche</taxon>
    </lineage>
</organism>
<keyword evidence="12 17" id="KW-0520">NAD</keyword>
<comment type="subcellular location">
    <subcellularLocation>
        <location evidence="2 17">Mitochondrion membrane</location>
        <topology evidence="2 17">Multi-pass membrane protein</topology>
    </subcellularLocation>
</comment>
<keyword evidence="14 17" id="KW-0496">Mitochondrion</keyword>
<comment type="similarity">
    <text evidence="3 17">Belongs to the complex I subunit 4 family.</text>
</comment>
<reference evidence="20" key="1">
    <citation type="submission" date="2016-06" db="EMBL/GenBank/DDBJ databases">
        <title>Complete mitochondrial genome sequences of three caddisflies (Trichoptera): an implication for lepidopteran phylogeny as the sister taxon.</title>
        <authorList>
            <person name="Kim M.J."/>
            <person name="Kim I."/>
        </authorList>
    </citation>
    <scope>NUCLEOTIDE SEQUENCE</scope>
</reference>
<evidence type="ECO:0000256" key="14">
    <source>
        <dbReference type="ARBA" id="ARBA00023128"/>
    </source>
</evidence>
<evidence type="ECO:0000256" key="13">
    <source>
        <dbReference type="ARBA" id="ARBA00023075"/>
    </source>
</evidence>
<dbReference type="GO" id="GO:0008137">
    <property type="term" value="F:NADH dehydrogenase (ubiquinone) activity"/>
    <property type="evidence" value="ECO:0007669"/>
    <property type="project" value="UniProtKB-UniRule"/>
</dbReference>
<keyword evidence="7 17" id="KW-0679">Respiratory chain</keyword>
<evidence type="ECO:0000256" key="12">
    <source>
        <dbReference type="ARBA" id="ARBA00023027"/>
    </source>
</evidence>
<dbReference type="InterPro" id="IPR003918">
    <property type="entry name" value="NADH_UbQ_OxRdtase"/>
</dbReference>
<evidence type="ECO:0000256" key="1">
    <source>
        <dbReference type="ARBA" id="ARBA00003257"/>
    </source>
</evidence>
<evidence type="ECO:0000259" key="19">
    <source>
        <dbReference type="Pfam" id="PF01059"/>
    </source>
</evidence>
<feature type="transmembrane region" description="Helical" evidence="17">
    <location>
        <begin position="21"/>
        <end position="44"/>
    </location>
</feature>
<evidence type="ECO:0000256" key="9">
    <source>
        <dbReference type="ARBA" id="ARBA00022967"/>
    </source>
</evidence>
<dbReference type="EMBL" id="KX385010">
    <property type="protein sequence ID" value="APQ47872.1"/>
    <property type="molecule type" value="Genomic_DNA"/>
</dbReference>
<evidence type="ECO:0000256" key="16">
    <source>
        <dbReference type="ARBA" id="ARBA00049551"/>
    </source>
</evidence>